<keyword evidence="2" id="KW-1185">Reference proteome</keyword>
<dbReference type="Gramene" id="PRQ19130">
    <property type="protein sequence ID" value="PRQ19130"/>
    <property type="gene ID" value="RchiOBHm_Chr7g0213771"/>
</dbReference>
<protein>
    <submittedName>
        <fullName evidence="1">Uncharacterized protein</fullName>
    </submittedName>
</protein>
<dbReference type="AlphaFoldDB" id="A0A2P6PB25"/>
<sequence length="47" mass="5651">MLDWFSVICSLCKSSRSEIQKSKGQINLRLFWRRARSAARMRFRENS</sequence>
<organism evidence="1 2">
    <name type="scientific">Rosa chinensis</name>
    <name type="common">China rose</name>
    <dbReference type="NCBI Taxonomy" id="74649"/>
    <lineage>
        <taxon>Eukaryota</taxon>
        <taxon>Viridiplantae</taxon>
        <taxon>Streptophyta</taxon>
        <taxon>Embryophyta</taxon>
        <taxon>Tracheophyta</taxon>
        <taxon>Spermatophyta</taxon>
        <taxon>Magnoliopsida</taxon>
        <taxon>eudicotyledons</taxon>
        <taxon>Gunneridae</taxon>
        <taxon>Pentapetalae</taxon>
        <taxon>rosids</taxon>
        <taxon>fabids</taxon>
        <taxon>Rosales</taxon>
        <taxon>Rosaceae</taxon>
        <taxon>Rosoideae</taxon>
        <taxon>Rosoideae incertae sedis</taxon>
        <taxon>Rosa</taxon>
    </lineage>
</organism>
<dbReference type="Proteomes" id="UP000238479">
    <property type="component" value="Chromosome 7"/>
</dbReference>
<proteinExistence type="predicted"/>
<comment type="caution">
    <text evidence="1">The sequence shown here is derived from an EMBL/GenBank/DDBJ whole genome shotgun (WGS) entry which is preliminary data.</text>
</comment>
<accession>A0A2P6PB25</accession>
<evidence type="ECO:0000313" key="1">
    <source>
        <dbReference type="EMBL" id="PRQ19130.1"/>
    </source>
</evidence>
<dbReference type="EMBL" id="PDCK01000045">
    <property type="protein sequence ID" value="PRQ19130.1"/>
    <property type="molecule type" value="Genomic_DNA"/>
</dbReference>
<reference evidence="1 2" key="1">
    <citation type="journal article" date="2018" name="Nat. Genet.">
        <title>The Rosa genome provides new insights in the design of modern roses.</title>
        <authorList>
            <person name="Bendahmane M."/>
        </authorList>
    </citation>
    <scope>NUCLEOTIDE SEQUENCE [LARGE SCALE GENOMIC DNA]</scope>
    <source>
        <strain evidence="2">cv. Old Blush</strain>
    </source>
</reference>
<name>A0A2P6PB25_ROSCH</name>
<gene>
    <name evidence="1" type="ORF">RchiOBHm_Chr7g0213771</name>
</gene>
<evidence type="ECO:0000313" key="2">
    <source>
        <dbReference type="Proteomes" id="UP000238479"/>
    </source>
</evidence>